<proteinExistence type="predicted"/>
<keyword evidence="1" id="KW-0175">Coiled coil</keyword>
<sequence>MPLNNPLIDDFGRVANGALGALSGLRGEIEARVRQHVERLVGSLDMVTREEFEIVSALARRARAEQEALEERVRILETRLAELTQSRS</sequence>
<dbReference type="RefSeq" id="WP_377314075.1">
    <property type="nucleotide sequence ID" value="NZ_JBHUIY010000003.1"/>
</dbReference>
<comment type="caution">
    <text evidence="2">The sequence shown here is derived from an EMBL/GenBank/DDBJ whole genome shotgun (WGS) entry which is preliminary data.</text>
</comment>
<feature type="coiled-coil region" evidence="1">
    <location>
        <begin position="59"/>
        <end position="86"/>
    </location>
</feature>
<keyword evidence="3" id="KW-1185">Reference proteome</keyword>
<reference evidence="3" key="1">
    <citation type="journal article" date="2019" name="Int. J. Syst. Evol. Microbiol.">
        <title>The Global Catalogue of Microorganisms (GCM) 10K type strain sequencing project: providing services to taxonomists for standard genome sequencing and annotation.</title>
        <authorList>
            <consortium name="The Broad Institute Genomics Platform"/>
            <consortium name="The Broad Institute Genome Sequencing Center for Infectious Disease"/>
            <person name="Wu L."/>
            <person name="Ma J."/>
        </authorList>
    </citation>
    <scope>NUCLEOTIDE SEQUENCE [LARGE SCALE GENOMIC DNA]</scope>
    <source>
        <strain evidence="3">KCTC 15012</strain>
    </source>
</reference>
<name>A0ABW5C5H8_9PROT</name>
<accession>A0ABW5C5H8</accession>
<dbReference type="Pfam" id="PF04380">
    <property type="entry name" value="BMFP"/>
    <property type="match status" value="1"/>
</dbReference>
<evidence type="ECO:0000313" key="2">
    <source>
        <dbReference type="EMBL" id="MFD2232609.1"/>
    </source>
</evidence>
<dbReference type="Proteomes" id="UP001597296">
    <property type="component" value="Unassembled WGS sequence"/>
</dbReference>
<evidence type="ECO:0000313" key="3">
    <source>
        <dbReference type="Proteomes" id="UP001597296"/>
    </source>
</evidence>
<dbReference type="EMBL" id="JBHUIY010000003">
    <property type="protein sequence ID" value="MFD2232609.1"/>
    <property type="molecule type" value="Genomic_DNA"/>
</dbReference>
<dbReference type="InterPro" id="IPR007475">
    <property type="entry name" value="UbiK"/>
</dbReference>
<protein>
    <submittedName>
        <fullName evidence="2">Accessory factor UbiK family protein</fullName>
    </submittedName>
</protein>
<evidence type="ECO:0000256" key="1">
    <source>
        <dbReference type="SAM" id="Coils"/>
    </source>
</evidence>
<gene>
    <name evidence="2" type="ORF">ACFSNB_02200</name>
</gene>
<organism evidence="2 3">
    <name type="scientific">Phaeospirillum tilakii</name>
    <dbReference type="NCBI Taxonomy" id="741673"/>
    <lineage>
        <taxon>Bacteria</taxon>
        <taxon>Pseudomonadati</taxon>
        <taxon>Pseudomonadota</taxon>
        <taxon>Alphaproteobacteria</taxon>
        <taxon>Rhodospirillales</taxon>
        <taxon>Rhodospirillaceae</taxon>
        <taxon>Phaeospirillum</taxon>
    </lineage>
</organism>